<feature type="signal peptide" evidence="1">
    <location>
        <begin position="1"/>
        <end position="16"/>
    </location>
</feature>
<feature type="chain" id="PRO_5042857709" evidence="1">
    <location>
        <begin position="17"/>
        <end position="154"/>
    </location>
</feature>
<accession>A0AAN6W6H1</accession>
<proteinExistence type="predicted"/>
<organism evidence="2 3">
    <name type="scientific">Triangularia setosa</name>
    <dbReference type="NCBI Taxonomy" id="2587417"/>
    <lineage>
        <taxon>Eukaryota</taxon>
        <taxon>Fungi</taxon>
        <taxon>Dikarya</taxon>
        <taxon>Ascomycota</taxon>
        <taxon>Pezizomycotina</taxon>
        <taxon>Sordariomycetes</taxon>
        <taxon>Sordariomycetidae</taxon>
        <taxon>Sordariales</taxon>
        <taxon>Podosporaceae</taxon>
        <taxon>Triangularia</taxon>
    </lineage>
</organism>
<reference evidence="2" key="1">
    <citation type="journal article" date="2023" name="Mol. Phylogenet. Evol.">
        <title>Genome-scale phylogeny and comparative genomics of the fungal order Sordariales.</title>
        <authorList>
            <person name="Hensen N."/>
            <person name="Bonometti L."/>
            <person name="Westerberg I."/>
            <person name="Brannstrom I.O."/>
            <person name="Guillou S."/>
            <person name="Cros-Aarteil S."/>
            <person name="Calhoun S."/>
            <person name="Haridas S."/>
            <person name="Kuo A."/>
            <person name="Mondo S."/>
            <person name="Pangilinan J."/>
            <person name="Riley R."/>
            <person name="LaButti K."/>
            <person name="Andreopoulos B."/>
            <person name="Lipzen A."/>
            <person name="Chen C."/>
            <person name="Yan M."/>
            <person name="Daum C."/>
            <person name="Ng V."/>
            <person name="Clum A."/>
            <person name="Steindorff A."/>
            <person name="Ohm R.A."/>
            <person name="Martin F."/>
            <person name="Silar P."/>
            <person name="Natvig D.O."/>
            <person name="Lalanne C."/>
            <person name="Gautier V."/>
            <person name="Ament-Velasquez S.L."/>
            <person name="Kruys A."/>
            <person name="Hutchinson M.I."/>
            <person name="Powell A.J."/>
            <person name="Barry K."/>
            <person name="Miller A.N."/>
            <person name="Grigoriev I.V."/>
            <person name="Debuchy R."/>
            <person name="Gladieux P."/>
            <person name="Hiltunen Thoren M."/>
            <person name="Johannesson H."/>
        </authorList>
    </citation>
    <scope>NUCLEOTIDE SEQUENCE</scope>
    <source>
        <strain evidence="2">CBS 892.96</strain>
    </source>
</reference>
<evidence type="ECO:0000256" key="1">
    <source>
        <dbReference type="SAM" id="SignalP"/>
    </source>
</evidence>
<gene>
    <name evidence="2" type="ORF">QBC36DRAFT_352799</name>
</gene>
<dbReference type="EMBL" id="MU866203">
    <property type="protein sequence ID" value="KAK4176253.1"/>
    <property type="molecule type" value="Genomic_DNA"/>
</dbReference>
<reference evidence="2" key="2">
    <citation type="submission" date="2023-05" db="EMBL/GenBank/DDBJ databases">
        <authorList>
            <consortium name="Lawrence Berkeley National Laboratory"/>
            <person name="Steindorff A."/>
            <person name="Hensen N."/>
            <person name="Bonometti L."/>
            <person name="Westerberg I."/>
            <person name="Brannstrom I.O."/>
            <person name="Guillou S."/>
            <person name="Cros-Aarteil S."/>
            <person name="Calhoun S."/>
            <person name="Haridas S."/>
            <person name="Kuo A."/>
            <person name="Mondo S."/>
            <person name="Pangilinan J."/>
            <person name="Riley R."/>
            <person name="Labutti K."/>
            <person name="Andreopoulos B."/>
            <person name="Lipzen A."/>
            <person name="Chen C."/>
            <person name="Yanf M."/>
            <person name="Daum C."/>
            <person name="Ng V."/>
            <person name="Clum A."/>
            <person name="Ohm R."/>
            <person name="Martin F."/>
            <person name="Silar P."/>
            <person name="Natvig D."/>
            <person name="Lalanne C."/>
            <person name="Gautier V."/>
            <person name="Ament-Velasquez S.L."/>
            <person name="Kruys A."/>
            <person name="Hutchinson M.I."/>
            <person name="Powell A.J."/>
            <person name="Barry K."/>
            <person name="Miller A.N."/>
            <person name="Grigoriev I.V."/>
            <person name="Debuchy R."/>
            <person name="Gladieux P."/>
            <person name="Thoren M.H."/>
            <person name="Johannesson H."/>
        </authorList>
    </citation>
    <scope>NUCLEOTIDE SEQUENCE</scope>
    <source>
        <strain evidence="2">CBS 892.96</strain>
    </source>
</reference>
<comment type="caution">
    <text evidence="2">The sequence shown here is derived from an EMBL/GenBank/DDBJ whole genome shotgun (WGS) entry which is preliminary data.</text>
</comment>
<sequence length="154" mass="17679">MISVTFFSTLLSLGLAIIAAPANVNTTSVVQARDNCDPTQSYCQKGDRDYDCNPSKDACMHVKYCEHNWWNGDCIEDWFWDGECRNTLEYPKYENAISSCANMNQEHSICHWFDGYDCQGSQYSTEADANLADGNGWWNDRISSYRCDWYRQGS</sequence>
<keyword evidence="3" id="KW-1185">Reference proteome</keyword>
<dbReference type="Proteomes" id="UP001302321">
    <property type="component" value="Unassembled WGS sequence"/>
</dbReference>
<keyword evidence="1" id="KW-0732">Signal</keyword>
<dbReference type="AlphaFoldDB" id="A0AAN6W6H1"/>
<evidence type="ECO:0000313" key="3">
    <source>
        <dbReference type="Proteomes" id="UP001302321"/>
    </source>
</evidence>
<dbReference type="Gene3D" id="2.60.20.10">
    <property type="entry name" value="Crystallins"/>
    <property type="match status" value="1"/>
</dbReference>
<protein>
    <submittedName>
        <fullName evidence="2">Uncharacterized protein</fullName>
    </submittedName>
</protein>
<name>A0AAN6W6H1_9PEZI</name>
<evidence type="ECO:0000313" key="2">
    <source>
        <dbReference type="EMBL" id="KAK4176253.1"/>
    </source>
</evidence>